<sequence length="362" mass="39021">MVFNEIFKVFVRVWPLLELDLQLFPAPEISTKSGLLCNKISKVTSLTAAYQRDSVSQAQTNAAFQQQLTQLLQDNQQLTLNNNRLTQELQRLTNQVQTLAAQCSAGCGSPSNTPAVTTNPTSGPTTAPVTVPPAPTINPARLAKIESDILALDNRFQQQNADLNALDQIVNANHTQEIRNAALELRSHDLRIQKNERDINTVTQALQQFNTLTVPNLQASVNTLNQDSQALKNLTARLQAAQQILLNDTLFMKLDVAQLQKDFQASQNVQGQHRQAIDQLNLNLIGALLATYPQLNTVQANVNSILSGNPSGTTSQPGTTGSVIIPPTLKPPVVGPSSSTTTAKASTAGIIVPPTLRPPGPG</sequence>
<dbReference type="Proteomes" id="UP000735302">
    <property type="component" value="Unassembled WGS sequence"/>
</dbReference>
<feature type="region of interest" description="Disordered" evidence="2">
    <location>
        <begin position="108"/>
        <end position="135"/>
    </location>
</feature>
<protein>
    <submittedName>
        <fullName evidence="3">Uncharacterized protein</fullName>
    </submittedName>
</protein>
<dbReference type="AlphaFoldDB" id="A0AAV4DD53"/>
<keyword evidence="1" id="KW-0175">Coiled coil</keyword>
<evidence type="ECO:0000256" key="1">
    <source>
        <dbReference type="SAM" id="Coils"/>
    </source>
</evidence>
<feature type="compositionally biased region" description="Low complexity" evidence="2">
    <location>
        <begin position="309"/>
        <end position="322"/>
    </location>
</feature>
<dbReference type="EMBL" id="BLXT01007741">
    <property type="protein sequence ID" value="GFO42071.1"/>
    <property type="molecule type" value="Genomic_DNA"/>
</dbReference>
<proteinExistence type="predicted"/>
<feature type="coiled-coil region" evidence="1">
    <location>
        <begin position="61"/>
        <end position="102"/>
    </location>
</feature>
<feature type="region of interest" description="Disordered" evidence="2">
    <location>
        <begin position="309"/>
        <end position="362"/>
    </location>
</feature>
<feature type="compositionally biased region" description="Low complexity" evidence="2">
    <location>
        <begin position="337"/>
        <end position="348"/>
    </location>
</feature>
<evidence type="ECO:0000313" key="4">
    <source>
        <dbReference type="Proteomes" id="UP000735302"/>
    </source>
</evidence>
<evidence type="ECO:0000313" key="3">
    <source>
        <dbReference type="EMBL" id="GFO42071.1"/>
    </source>
</evidence>
<reference evidence="3 4" key="1">
    <citation type="journal article" date="2021" name="Elife">
        <title>Chloroplast acquisition without the gene transfer in kleptoplastic sea slugs, Plakobranchus ocellatus.</title>
        <authorList>
            <person name="Maeda T."/>
            <person name="Takahashi S."/>
            <person name="Yoshida T."/>
            <person name="Shimamura S."/>
            <person name="Takaki Y."/>
            <person name="Nagai Y."/>
            <person name="Toyoda A."/>
            <person name="Suzuki Y."/>
            <person name="Arimoto A."/>
            <person name="Ishii H."/>
            <person name="Satoh N."/>
            <person name="Nishiyama T."/>
            <person name="Hasebe M."/>
            <person name="Maruyama T."/>
            <person name="Minagawa J."/>
            <person name="Obokata J."/>
            <person name="Shigenobu S."/>
        </authorList>
    </citation>
    <scope>NUCLEOTIDE SEQUENCE [LARGE SCALE GENOMIC DNA]</scope>
</reference>
<feature type="compositionally biased region" description="Polar residues" evidence="2">
    <location>
        <begin position="109"/>
        <end position="123"/>
    </location>
</feature>
<comment type="caution">
    <text evidence="3">The sequence shown here is derived from an EMBL/GenBank/DDBJ whole genome shotgun (WGS) entry which is preliminary data.</text>
</comment>
<gene>
    <name evidence="3" type="ORF">PoB_006857600</name>
</gene>
<organism evidence="3 4">
    <name type="scientific">Plakobranchus ocellatus</name>
    <dbReference type="NCBI Taxonomy" id="259542"/>
    <lineage>
        <taxon>Eukaryota</taxon>
        <taxon>Metazoa</taxon>
        <taxon>Spiralia</taxon>
        <taxon>Lophotrochozoa</taxon>
        <taxon>Mollusca</taxon>
        <taxon>Gastropoda</taxon>
        <taxon>Heterobranchia</taxon>
        <taxon>Euthyneura</taxon>
        <taxon>Panpulmonata</taxon>
        <taxon>Sacoglossa</taxon>
        <taxon>Placobranchoidea</taxon>
        <taxon>Plakobranchidae</taxon>
        <taxon>Plakobranchus</taxon>
    </lineage>
</organism>
<accession>A0AAV4DD53</accession>
<name>A0AAV4DD53_9GAST</name>
<keyword evidence="4" id="KW-1185">Reference proteome</keyword>
<evidence type="ECO:0000256" key="2">
    <source>
        <dbReference type="SAM" id="MobiDB-lite"/>
    </source>
</evidence>